<dbReference type="STRING" id="935223.SAMN04488131_106138"/>
<sequence length="99" mass="11385">MKTKITLHFYAKSTKMNVKGSLPIYVRLTINGERTEFISKKFIDKAKWSPELAEMKGNTEEARSINSYLDMIRSKVLSAEMDLIQKDEDVSLQNVQSII</sequence>
<dbReference type="InterPro" id="IPR035386">
    <property type="entry name" value="Arm-DNA-bind_5"/>
</dbReference>
<dbReference type="OrthoDB" id="1098628at2"/>
<protein>
    <recommendedName>
        <fullName evidence="1">Arm DNA-binding domain-containing protein</fullName>
    </recommendedName>
</protein>
<evidence type="ECO:0000313" key="2">
    <source>
        <dbReference type="EMBL" id="SFE96582.1"/>
    </source>
</evidence>
<dbReference type="RefSeq" id="WP_091204670.1">
    <property type="nucleotide sequence ID" value="NZ_FONQ01000006.1"/>
</dbReference>
<accession>A0A1I2EU25</accession>
<organism evidence="2 3">
    <name type="scientific">Flavobacterium xueshanense</name>
    <dbReference type="NCBI Taxonomy" id="935223"/>
    <lineage>
        <taxon>Bacteria</taxon>
        <taxon>Pseudomonadati</taxon>
        <taxon>Bacteroidota</taxon>
        <taxon>Flavobacteriia</taxon>
        <taxon>Flavobacteriales</taxon>
        <taxon>Flavobacteriaceae</taxon>
        <taxon>Flavobacterium</taxon>
    </lineage>
</organism>
<dbReference type="Proteomes" id="UP000198596">
    <property type="component" value="Unassembled WGS sequence"/>
</dbReference>
<dbReference type="EMBL" id="FONQ01000006">
    <property type="protein sequence ID" value="SFE96582.1"/>
    <property type="molecule type" value="Genomic_DNA"/>
</dbReference>
<dbReference type="AlphaFoldDB" id="A0A1I2EU25"/>
<evidence type="ECO:0000313" key="3">
    <source>
        <dbReference type="Proteomes" id="UP000198596"/>
    </source>
</evidence>
<dbReference type="Pfam" id="PF17293">
    <property type="entry name" value="Arm-DNA-bind_5"/>
    <property type="match status" value="1"/>
</dbReference>
<gene>
    <name evidence="2" type="ORF">SAMN04488131_106138</name>
</gene>
<name>A0A1I2EU25_9FLAO</name>
<keyword evidence="3" id="KW-1185">Reference proteome</keyword>
<feature type="domain" description="Arm DNA-binding" evidence="1">
    <location>
        <begin position="9"/>
        <end position="94"/>
    </location>
</feature>
<evidence type="ECO:0000259" key="1">
    <source>
        <dbReference type="Pfam" id="PF17293"/>
    </source>
</evidence>
<reference evidence="3" key="1">
    <citation type="submission" date="2016-10" db="EMBL/GenBank/DDBJ databases">
        <authorList>
            <person name="Varghese N."/>
            <person name="Submissions S."/>
        </authorList>
    </citation>
    <scope>NUCLEOTIDE SEQUENCE [LARGE SCALE GENOMIC DNA]</scope>
    <source>
        <strain evidence="3">CGMCC 1.9227</strain>
    </source>
</reference>
<proteinExistence type="predicted"/>